<organism evidence="1 2">
    <name type="scientific">Pseudomonas reactans</name>
    <dbReference type="NCBI Taxonomy" id="117680"/>
    <lineage>
        <taxon>Bacteria</taxon>
        <taxon>Pseudomonadati</taxon>
        <taxon>Pseudomonadota</taxon>
        <taxon>Gammaproteobacteria</taxon>
        <taxon>Pseudomonadales</taxon>
        <taxon>Pseudomonadaceae</taxon>
        <taxon>Pseudomonas</taxon>
    </lineage>
</organism>
<protein>
    <submittedName>
        <fullName evidence="1">Uncharacterized protein</fullName>
    </submittedName>
</protein>
<reference evidence="1 2" key="1">
    <citation type="submission" date="2020-04" db="EMBL/GenBank/DDBJ databases">
        <title>Molecular characterization of pseudomonads from Agaricus bisporus reveal novel blotch 2 pathogens in Western Europe.</title>
        <authorList>
            <person name="Taparia T."/>
            <person name="Krijger M."/>
            <person name="Haynes E."/>
            <person name="Elpinstone J.G."/>
            <person name="Noble R."/>
            <person name="Van Der Wolf J."/>
        </authorList>
    </citation>
    <scope>NUCLEOTIDE SEQUENCE [LARGE SCALE GENOMIC DNA]</scope>
    <source>
        <strain evidence="1 2">P8021</strain>
    </source>
</reference>
<name>A0A7Y8KJQ4_9PSED</name>
<proteinExistence type="predicted"/>
<sequence length="643" mass="70690">MNRPPFALKRLVFQQSDLREIPGIVKRLCRGLDLAATGNPDLLREVFAKLSAYVDMHEFIACLGRGPFPPAGSITRADIQLLFAYKLHVLASIPFMQAWLRAGRARLRGLSIDQFTVERQQEDRLKAIGLKGDQQAAKEAQPTARSWHAEQDRFFKLGAPSYDLCVRPDGRAFNWADFTALYDAIRASRLERSIIDPDEQYPEGSEEAVDNFLSKTVIPQSWLPLSQHIQNGLAVPDHEVVWLFVDSGLCIGRALRHKAHGGVIPRLLLTEEEVAEGLAFVAQGSYLQRGSSQFPNGFVPPRGDDAVYTLKPGVRKPGAVFDTRKETRVATADLERVPNLYAGSLTMVQPYLGTQQVVWVLDGKAVKVRADGALTITYYETTPWLAESDMLTLFPDFRPGPPVDDRNRFAFAHDVQNKVLLPPKALDFQNRASSILERKEQAAHDVLLKLAGSGEFPAICKAELSLGSLDIMAGKVLAEMSATPVGSELILRAEGVSTQITDRFPDLGPYGPLALNAAICIHSNGILLDSADLAKLTLSDLLVALVMLHAGFQKGGRYRLFKPGPSSIVVAQWLAGVTKADGIHDAAAELEGYAAALAAQQNRIDLIRQALIHDADRRREAFNHGYAYVGSELPRAKPRSLVQ</sequence>
<evidence type="ECO:0000313" key="1">
    <source>
        <dbReference type="EMBL" id="NWE92036.1"/>
    </source>
</evidence>
<evidence type="ECO:0000313" key="2">
    <source>
        <dbReference type="Proteomes" id="UP000585226"/>
    </source>
</evidence>
<dbReference type="Proteomes" id="UP000585226">
    <property type="component" value="Unassembled WGS sequence"/>
</dbReference>
<gene>
    <name evidence="1" type="ORF">HX893_28340</name>
</gene>
<dbReference type="AlphaFoldDB" id="A0A7Y8KJQ4"/>
<comment type="caution">
    <text evidence="1">The sequence shown here is derived from an EMBL/GenBank/DDBJ whole genome shotgun (WGS) entry which is preliminary data.</text>
</comment>
<accession>A0A7Y8KJQ4</accession>
<dbReference type="EMBL" id="JACASD010000093">
    <property type="protein sequence ID" value="NWE92036.1"/>
    <property type="molecule type" value="Genomic_DNA"/>
</dbReference>
<dbReference type="RefSeq" id="WP_016970353.1">
    <property type="nucleotide sequence ID" value="NZ_JACASD010000093.1"/>
</dbReference>